<dbReference type="RefSeq" id="WP_283368180.1">
    <property type="nucleotide sequence ID" value="NZ_JASHID010000001.1"/>
</dbReference>
<organism evidence="1 2">
    <name type="scientific">Flectobacillus longus</name>
    <dbReference type="NCBI Taxonomy" id="2984207"/>
    <lineage>
        <taxon>Bacteria</taxon>
        <taxon>Pseudomonadati</taxon>
        <taxon>Bacteroidota</taxon>
        <taxon>Cytophagia</taxon>
        <taxon>Cytophagales</taxon>
        <taxon>Flectobacillaceae</taxon>
        <taxon>Flectobacillus</taxon>
    </lineage>
</organism>
<dbReference type="Proteomes" id="UP001236569">
    <property type="component" value="Unassembled WGS sequence"/>
</dbReference>
<dbReference type="EMBL" id="JASHID010000001">
    <property type="protein sequence ID" value="MDI9862817.1"/>
    <property type="molecule type" value="Genomic_DNA"/>
</dbReference>
<comment type="caution">
    <text evidence="1">The sequence shown here is derived from an EMBL/GenBank/DDBJ whole genome shotgun (WGS) entry which is preliminary data.</text>
</comment>
<name>A0ABT6YGV5_9BACT</name>
<keyword evidence="2" id="KW-1185">Reference proteome</keyword>
<evidence type="ECO:0000313" key="2">
    <source>
        <dbReference type="Proteomes" id="UP001236569"/>
    </source>
</evidence>
<gene>
    <name evidence="1" type="ORF">QM480_00670</name>
</gene>
<sequence length="154" mass="18133">MNWIIRNTSKLKFHTNLKVLLEPIQDEISNLKWLISDLEMNTYQLKYLPVNHDKEWFLISAEEMKVLCKTEIQIIWGVFVGILETQEIEPSQIDLPFADGNGQIWENGNLQVEHSKIEIIAWDSSYTIVKLTDPIMSEKFKAFFQEAIELEKYK</sequence>
<protein>
    <submittedName>
        <fullName evidence="1">Uncharacterized protein</fullName>
    </submittedName>
</protein>
<evidence type="ECO:0000313" key="1">
    <source>
        <dbReference type="EMBL" id="MDI9862817.1"/>
    </source>
</evidence>
<reference evidence="1 2" key="1">
    <citation type="submission" date="2023-05" db="EMBL/GenBank/DDBJ databases">
        <title>Novel species of genus Flectobacillus isolated from stream in China.</title>
        <authorList>
            <person name="Lu H."/>
        </authorList>
    </citation>
    <scope>NUCLEOTIDE SEQUENCE [LARGE SCALE GENOMIC DNA]</scope>
    <source>
        <strain evidence="1 2">DC10W</strain>
    </source>
</reference>
<accession>A0ABT6YGV5</accession>
<proteinExistence type="predicted"/>